<organism evidence="1 2">
    <name type="scientific">Aquabacter spiritensis</name>
    <dbReference type="NCBI Taxonomy" id="933073"/>
    <lineage>
        <taxon>Bacteria</taxon>
        <taxon>Pseudomonadati</taxon>
        <taxon>Pseudomonadota</taxon>
        <taxon>Alphaproteobacteria</taxon>
        <taxon>Hyphomicrobiales</taxon>
        <taxon>Xanthobacteraceae</taxon>
        <taxon>Aquabacter</taxon>
    </lineage>
</organism>
<proteinExistence type="predicted"/>
<dbReference type="AlphaFoldDB" id="A0A4R3LL06"/>
<comment type="caution">
    <text evidence="1">The sequence shown here is derived from an EMBL/GenBank/DDBJ whole genome shotgun (WGS) entry which is preliminary data.</text>
</comment>
<evidence type="ECO:0000313" key="1">
    <source>
        <dbReference type="EMBL" id="TCT00189.1"/>
    </source>
</evidence>
<dbReference type="EMBL" id="SMAI01000032">
    <property type="protein sequence ID" value="TCT00189.1"/>
    <property type="molecule type" value="Genomic_DNA"/>
</dbReference>
<evidence type="ECO:0000313" key="2">
    <source>
        <dbReference type="Proteomes" id="UP000294664"/>
    </source>
</evidence>
<sequence length="249" mass="26591">MTGILYVLLNLPFLPAGSGVAELRLEQEVAHHGREADVDLAFLAAADLVDGRLHVVVDAPPWHAAQHPEGVVMGIKQHLVGLEQVGSKREGPTVGQLDMGDLELGALAGNDRPILRPVELERLARHKGQRHESTAAAGLLLTQPGSLPVPGKGRDPIVRPLIAEGHQISVQLFDRTLVLARLAALDPQHRRELVGIGIEFARPLGKMKPGFDAVRPQVLAHGVPRKAGAAGDIPDREVIPVMPASDDAQ</sequence>
<name>A0A4R3LL06_9HYPH</name>
<keyword evidence="2" id="KW-1185">Reference proteome</keyword>
<accession>A0A4R3LL06</accession>
<reference evidence="1 2" key="1">
    <citation type="submission" date="2019-03" db="EMBL/GenBank/DDBJ databases">
        <title>Genomic Encyclopedia of Type Strains, Phase IV (KMG-IV): sequencing the most valuable type-strain genomes for metagenomic binning, comparative biology and taxonomic classification.</title>
        <authorList>
            <person name="Goeker M."/>
        </authorList>
    </citation>
    <scope>NUCLEOTIDE SEQUENCE [LARGE SCALE GENOMIC DNA]</scope>
    <source>
        <strain evidence="1 2">DSM 9035</strain>
    </source>
</reference>
<dbReference type="Proteomes" id="UP000294664">
    <property type="component" value="Unassembled WGS sequence"/>
</dbReference>
<gene>
    <name evidence="1" type="ORF">EDC64_1322</name>
</gene>
<protein>
    <submittedName>
        <fullName evidence="1">Uncharacterized protein</fullName>
    </submittedName>
</protein>